<sequence>MKNPFYKLESYLQDIALENKIKNHIKRYHYSYRIPRYIIVLTIIYYACTLIPDISCWVLNSYKEITLRDAGAGVIAIIGLILFFIRLTKQQKQIDIQIDQRVDERFNSAINLLGSSETSARTGAIYALRELAIEEEKYRRQIAQILCSHIRSKTDEAEYQKTHSERPSNEIQTTIDLLFKEEGLYIQDFKGVAEPPKANLSHAYLIGADFISAQCQRANFTNAQCQKANFEYAQCQGAKFFYGAVSGGEF</sequence>
<keyword evidence="1" id="KW-0472">Membrane</keyword>
<dbReference type="SUPFAM" id="SSF141571">
    <property type="entry name" value="Pentapeptide repeat-like"/>
    <property type="match status" value="1"/>
</dbReference>
<protein>
    <submittedName>
        <fullName evidence="2">[similarity to] pentapeptide repeat-containingprotein</fullName>
    </submittedName>
</protein>
<dbReference type="AlphaFoldDB" id="A0A1H6J723"/>
<proteinExistence type="predicted"/>
<feature type="transmembrane region" description="Helical" evidence="1">
    <location>
        <begin position="37"/>
        <end position="60"/>
    </location>
</feature>
<evidence type="ECO:0000256" key="1">
    <source>
        <dbReference type="SAM" id="Phobius"/>
    </source>
</evidence>
<reference evidence="3" key="1">
    <citation type="submission" date="2016-06" db="EMBL/GenBank/DDBJ databases">
        <authorList>
            <person name="Petersen J."/>
            <person name="Sayavedra L."/>
        </authorList>
    </citation>
    <scope>NUCLEOTIDE SEQUENCE [LARGE SCALE GENOMIC DNA]</scope>
    <source>
        <strain evidence="3">BazSymA</strain>
    </source>
</reference>
<evidence type="ECO:0000313" key="3">
    <source>
        <dbReference type="Proteomes" id="UP000198988"/>
    </source>
</evidence>
<keyword evidence="1" id="KW-0812">Transmembrane</keyword>
<dbReference type="InterPro" id="IPR001646">
    <property type="entry name" value="5peptide_repeat"/>
</dbReference>
<dbReference type="Pfam" id="PF00805">
    <property type="entry name" value="Pentapeptide"/>
    <property type="match status" value="1"/>
</dbReference>
<organism evidence="2 3">
    <name type="scientific">Bathymodiolus azoricus thioautotrophic gill symbiont</name>
    <dbReference type="NCBI Taxonomy" id="235205"/>
    <lineage>
        <taxon>Bacteria</taxon>
        <taxon>Pseudomonadati</taxon>
        <taxon>Pseudomonadota</taxon>
        <taxon>Gammaproteobacteria</taxon>
        <taxon>sulfur-oxidizing symbionts</taxon>
    </lineage>
</organism>
<dbReference type="EMBL" id="CDSC02000013">
    <property type="protein sequence ID" value="SEH57793.1"/>
    <property type="molecule type" value="Genomic_DNA"/>
</dbReference>
<accession>A0A1H6J723</accession>
<dbReference type="RefSeq" id="WP_090714358.1">
    <property type="nucleotide sequence ID" value="NZ_CDSC02000013.1"/>
</dbReference>
<feature type="transmembrane region" description="Helical" evidence="1">
    <location>
        <begin position="66"/>
        <end position="85"/>
    </location>
</feature>
<gene>
    <name evidence="2" type="ORF">BAZSYMA_ACONTIG01304_0</name>
</gene>
<dbReference type="Gene3D" id="2.160.20.80">
    <property type="entry name" value="E3 ubiquitin-protein ligase SopA"/>
    <property type="match status" value="1"/>
</dbReference>
<dbReference type="Proteomes" id="UP000198988">
    <property type="component" value="Unassembled WGS sequence"/>
</dbReference>
<evidence type="ECO:0000313" key="2">
    <source>
        <dbReference type="EMBL" id="SEH57793.1"/>
    </source>
</evidence>
<name>A0A1H6J723_9GAMM</name>
<dbReference type="OrthoDB" id="528527at2"/>
<keyword evidence="1" id="KW-1133">Transmembrane helix</keyword>